<sequence>MIITIINHTDSIQDEELQTAIRAINRQITEDFAPHWGLSATLRLGGRSSTQPDKLNPPDMRGDAILYMWDQTDIPNALGYHDRNARGIPYGFVFTELADSLGEPWSVTLSHEALELLADPHVNLLVAGPHPSEDRTVFHWYEMSDAVQDETYEIDGVPVSNFVLPLYFTPDAEPGSRNDFLGRSHGATSLVSFGINPGGYIGFFDPQTGEHETYAMADDPVAMQRLATKKVQTASRRAHRTARASIDEILGRERITAKAAASVERRSSRKYEKIN</sequence>
<dbReference type="Proteomes" id="UP000199391">
    <property type="component" value="Unassembled WGS sequence"/>
</dbReference>
<accession>A0A1I7L5D9</accession>
<name>A0A1I7L5D9_9BURK</name>
<dbReference type="RefSeq" id="WP_093557726.1">
    <property type="nucleotide sequence ID" value="NZ_FPBO01000023.1"/>
</dbReference>
<proteinExistence type="predicted"/>
<protein>
    <submittedName>
        <fullName evidence="1">Uncharacterized protein</fullName>
    </submittedName>
</protein>
<dbReference type="STRING" id="1035707.SAMN05216552_102373"/>
<gene>
    <name evidence="1" type="ORF">SAMN05216552_102373</name>
</gene>
<evidence type="ECO:0000313" key="2">
    <source>
        <dbReference type="Proteomes" id="UP000199391"/>
    </source>
</evidence>
<evidence type="ECO:0000313" key="1">
    <source>
        <dbReference type="EMBL" id="SFV04901.1"/>
    </source>
</evidence>
<dbReference type="AlphaFoldDB" id="A0A1I7L5D9"/>
<organism evidence="1 2">
    <name type="scientific">Pseudoduganella namucuonensis</name>
    <dbReference type="NCBI Taxonomy" id="1035707"/>
    <lineage>
        <taxon>Bacteria</taxon>
        <taxon>Pseudomonadati</taxon>
        <taxon>Pseudomonadota</taxon>
        <taxon>Betaproteobacteria</taxon>
        <taxon>Burkholderiales</taxon>
        <taxon>Oxalobacteraceae</taxon>
        <taxon>Telluria group</taxon>
        <taxon>Pseudoduganella</taxon>
    </lineage>
</organism>
<dbReference type="EMBL" id="FPBO01000023">
    <property type="protein sequence ID" value="SFV04901.1"/>
    <property type="molecule type" value="Genomic_DNA"/>
</dbReference>
<keyword evidence="2" id="KW-1185">Reference proteome</keyword>
<reference evidence="2" key="1">
    <citation type="submission" date="2016-10" db="EMBL/GenBank/DDBJ databases">
        <authorList>
            <person name="Varghese N."/>
            <person name="Submissions S."/>
        </authorList>
    </citation>
    <scope>NUCLEOTIDE SEQUENCE [LARGE SCALE GENOMIC DNA]</scope>
    <source>
        <strain evidence="2">CGMCC 1.11014</strain>
    </source>
</reference>
<dbReference type="OrthoDB" id="980947at2"/>